<evidence type="ECO:0000256" key="2">
    <source>
        <dbReference type="ARBA" id="ARBA00022490"/>
    </source>
</evidence>
<keyword evidence="3" id="KW-0206">Cytoskeleton</keyword>
<dbReference type="GO" id="GO:0005829">
    <property type="term" value="C:cytosol"/>
    <property type="evidence" value="ECO:0007669"/>
    <property type="project" value="TreeGrafter"/>
</dbReference>
<feature type="region of interest" description="Disordered" evidence="4">
    <location>
        <begin position="104"/>
        <end position="182"/>
    </location>
</feature>
<dbReference type="InterPro" id="IPR041179">
    <property type="entry name" value="C10orf90_N"/>
</dbReference>
<reference evidence="7" key="1">
    <citation type="submission" date="2025-08" db="UniProtKB">
        <authorList>
            <consortium name="Ensembl"/>
        </authorList>
    </citation>
    <scope>IDENTIFICATION</scope>
</reference>
<feature type="domain" description="ALMS motif" evidence="5">
    <location>
        <begin position="465"/>
        <end position="572"/>
    </location>
</feature>
<organism evidence="7 8">
    <name type="scientific">Malurus cyaneus samueli</name>
    <dbReference type="NCBI Taxonomy" id="2593467"/>
    <lineage>
        <taxon>Eukaryota</taxon>
        <taxon>Metazoa</taxon>
        <taxon>Chordata</taxon>
        <taxon>Craniata</taxon>
        <taxon>Vertebrata</taxon>
        <taxon>Euteleostomi</taxon>
        <taxon>Archelosauria</taxon>
        <taxon>Archosauria</taxon>
        <taxon>Dinosauria</taxon>
        <taxon>Saurischia</taxon>
        <taxon>Theropoda</taxon>
        <taxon>Coelurosauria</taxon>
        <taxon>Aves</taxon>
        <taxon>Neognathae</taxon>
        <taxon>Neoaves</taxon>
        <taxon>Telluraves</taxon>
        <taxon>Australaves</taxon>
        <taxon>Passeriformes</taxon>
        <taxon>Meliphagoidea</taxon>
        <taxon>Maluridae</taxon>
        <taxon>Malurus</taxon>
    </lineage>
</organism>
<dbReference type="Pfam" id="PF15309">
    <property type="entry name" value="ALMS_motif"/>
    <property type="match status" value="1"/>
</dbReference>
<feature type="region of interest" description="Disordered" evidence="4">
    <location>
        <begin position="335"/>
        <end position="362"/>
    </location>
</feature>
<keyword evidence="2" id="KW-0963">Cytoplasm</keyword>
<dbReference type="GO" id="GO:0008017">
    <property type="term" value="F:microtubule binding"/>
    <property type="evidence" value="ECO:0007669"/>
    <property type="project" value="TreeGrafter"/>
</dbReference>
<dbReference type="PANTHER" id="PTHR21553">
    <property type="entry name" value="ALMS1-RELATED"/>
    <property type="match status" value="1"/>
</dbReference>
<protein>
    <submittedName>
        <fullName evidence="7">Chromosome 10 open reading frame 90</fullName>
    </submittedName>
</protein>
<proteinExistence type="predicted"/>
<dbReference type="AlphaFoldDB" id="A0A8C5U1Y4"/>
<dbReference type="Pfam" id="PF17730">
    <property type="entry name" value="Centro_C10orf90"/>
    <property type="match status" value="2"/>
</dbReference>
<feature type="domain" description="Centrosomal protein C10orf90 N-terminal" evidence="6">
    <location>
        <begin position="5"/>
        <end position="268"/>
    </location>
</feature>
<feature type="compositionally biased region" description="Polar residues" evidence="4">
    <location>
        <begin position="133"/>
        <end position="149"/>
    </location>
</feature>
<dbReference type="GO" id="GO:0005813">
    <property type="term" value="C:centrosome"/>
    <property type="evidence" value="ECO:0007669"/>
    <property type="project" value="UniProtKB-SubCell"/>
</dbReference>
<dbReference type="OrthoDB" id="8899035at2759"/>
<sequence>MISAVIIAQIDEDKPKGKQPCLPMQPLIPQPRACPTEPSPPPHGPAFISRAFLVLPSRLEIQASLQDTMSPSDSPSPKQCPKQQRGFASITVTARRVPVGSAELAQGCGAGQEPGTVTPKPGKILGRWPPPARTNQQPSLFRVSKSCSKSGEKPQKQLFDPGIKEDSVGLQRSDGREKKPPSFISRAHLQLSRPCPSAVYYLIKALNVCIDQPRVKCQKTHRSTLSLRLKCSLSGLTADGVDGIANGEPLEGRAPRRLPGAKRAPLASPPSNLGLFYTGLSPHYRIWGCFSCFSQEYLHITGFGAVLHRIIPTLQNLRLFFLFFTGTPLLLGCRNRSSTTTPRSLPDGASKDPSKDTSKPKEIQAQGVLKPKISVSNSLCNIKASSRILQEENAHRQKQLLKTPWGGERCPCHVRGGTGYVLRSFPTPNNFHSFNNLSLNSALFPSPLFLPGHCIPVHHRPCFPQEALELHNPGFICRSQKRLRRLELKVQLRRARFQQKQIPPVPTLFSNFIFSLPDNLFKPKERVIPEKEMHMRSKRIYDNLPEVKKKQEEKQKRIIIQSNRLRVEMFKKVRISCSFCRVSCPSS</sequence>
<evidence type="ECO:0000256" key="3">
    <source>
        <dbReference type="ARBA" id="ARBA00023212"/>
    </source>
</evidence>
<dbReference type="InterPro" id="IPR029299">
    <property type="entry name" value="ALMS_motif"/>
</dbReference>
<evidence type="ECO:0000256" key="4">
    <source>
        <dbReference type="SAM" id="MobiDB-lite"/>
    </source>
</evidence>
<keyword evidence="8" id="KW-1185">Reference proteome</keyword>
<reference evidence="7" key="2">
    <citation type="submission" date="2025-09" db="UniProtKB">
        <authorList>
            <consortium name="Ensembl"/>
        </authorList>
    </citation>
    <scope>IDENTIFICATION</scope>
</reference>
<dbReference type="GO" id="GO:0046599">
    <property type="term" value="P:regulation of centriole replication"/>
    <property type="evidence" value="ECO:0007669"/>
    <property type="project" value="TreeGrafter"/>
</dbReference>
<evidence type="ECO:0000313" key="8">
    <source>
        <dbReference type="Proteomes" id="UP000694560"/>
    </source>
</evidence>
<feature type="compositionally biased region" description="Polar residues" evidence="4">
    <location>
        <begin position="66"/>
        <end position="77"/>
    </location>
</feature>
<feature type="compositionally biased region" description="Basic and acidic residues" evidence="4">
    <location>
        <begin position="162"/>
        <end position="180"/>
    </location>
</feature>
<dbReference type="PANTHER" id="PTHR21553:SF24">
    <property type="entry name" value="(E2-INDEPENDENT) E3 UBIQUITIN-CONJUGATING ENZYME FATS"/>
    <property type="match status" value="1"/>
</dbReference>
<feature type="compositionally biased region" description="Basic and acidic residues" evidence="4">
    <location>
        <begin position="349"/>
        <end position="362"/>
    </location>
</feature>
<feature type="region of interest" description="Disordered" evidence="4">
    <location>
        <begin position="66"/>
        <end position="85"/>
    </location>
</feature>
<evidence type="ECO:0000313" key="7">
    <source>
        <dbReference type="Ensembl" id="ENSMCSP00000015716.1"/>
    </source>
</evidence>
<feature type="domain" description="Centrosomal protein C10orf90 N-terminal" evidence="6">
    <location>
        <begin position="348"/>
        <end position="402"/>
    </location>
</feature>
<accession>A0A8C5U1Y4</accession>
<evidence type="ECO:0000259" key="6">
    <source>
        <dbReference type="Pfam" id="PF17730"/>
    </source>
</evidence>
<dbReference type="Proteomes" id="UP000694560">
    <property type="component" value="Unplaced"/>
</dbReference>
<comment type="subcellular location">
    <subcellularLocation>
        <location evidence="1">Cytoplasm</location>
        <location evidence="1">Cytoskeleton</location>
        <location evidence="1">Microtubule organizing center</location>
        <location evidence="1">Centrosome</location>
    </subcellularLocation>
</comment>
<evidence type="ECO:0000256" key="1">
    <source>
        <dbReference type="ARBA" id="ARBA00004300"/>
    </source>
</evidence>
<dbReference type="GO" id="GO:0005814">
    <property type="term" value="C:centriole"/>
    <property type="evidence" value="ECO:0007669"/>
    <property type="project" value="TreeGrafter"/>
</dbReference>
<name>A0A8C5U1Y4_9PASS</name>
<dbReference type="Ensembl" id="ENSMCST00000016120.1">
    <property type="protein sequence ID" value="ENSMCSP00000015716.1"/>
    <property type="gene ID" value="ENSMCSG00000011057.1"/>
</dbReference>
<evidence type="ECO:0000259" key="5">
    <source>
        <dbReference type="Pfam" id="PF15309"/>
    </source>
</evidence>